<evidence type="ECO:0000256" key="1">
    <source>
        <dbReference type="ARBA" id="ARBA00004429"/>
    </source>
</evidence>
<sequence>MTASKQQQERKALFALAIPMILSNVTVPLLGLVDTGVIGHLPEAYFLGATAVGAMIITFITWFCGFLRMSTSGLAAQAYGSEDRQQILLVLSRGLVVAFIIGLLMIVLQTPYINASLWLSGGSEQVQFYARQYTEIRIWGFPAALANLVILGWLLGLHKAKLAMWLLIVTNVVNLSLDLLFVLGFNWQIMGIAVATLIAEYSSLILGLYFVAKALNIHHKDLIKTLTETKTSLFNRVSFSPYLKLNRDIVIRTLCLEICFVFITFQGARLGDTVVAANAILLNFLLLISFGLDGIAYGAEARVGRAKGSKDPVALSLAVNTALKYNFMFAIIYSFFFYLFGLEFINILSDIPEVVAYASEFLPWIIALPILACWCYLYDGVYIGLTEAATMRNSMVISTFACFFPCWLLLQGYGNHGIWAAFCLFMVARGITLFYHFNKNKHRFCENDKKV</sequence>
<keyword evidence="10" id="KW-1185">Reference proteome</keyword>
<protein>
    <submittedName>
        <fullName evidence="9">MATE family efflux transporter</fullName>
    </submittedName>
</protein>
<evidence type="ECO:0000256" key="4">
    <source>
        <dbReference type="ARBA" id="ARBA00022475"/>
    </source>
</evidence>
<evidence type="ECO:0000256" key="2">
    <source>
        <dbReference type="ARBA" id="ARBA00010199"/>
    </source>
</evidence>
<feature type="transmembrane region" description="Helical" evidence="8">
    <location>
        <begin position="162"/>
        <end position="183"/>
    </location>
</feature>
<feature type="transmembrane region" description="Helical" evidence="8">
    <location>
        <begin position="136"/>
        <end position="155"/>
    </location>
</feature>
<evidence type="ECO:0000256" key="3">
    <source>
        <dbReference type="ARBA" id="ARBA00022448"/>
    </source>
</evidence>
<dbReference type="PANTHER" id="PTHR42893:SF46">
    <property type="entry name" value="PROTEIN DETOXIFICATION 44, CHLOROPLASTIC"/>
    <property type="match status" value="1"/>
</dbReference>
<dbReference type="EMBL" id="CP136600">
    <property type="protein sequence ID" value="WOH36786.1"/>
    <property type="molecule type" value="Genomic_DNA"/>
</dbReference>
<evidence type="ECO:0000256" key="7">
    <source>
        <dbReference type="ARBA" id="ARBA00023136"/>
    </source>
</evidence>
<comment type="subcellular location">
    <subcellularLocation>
        <location evidence="1">Cell inner membrane</location>
        <topology evidence="1">Multi-pass membrane protein</topology>
    </subcellularLocation>
</comment>
<dbReference type="NCBIfam" id="TIGR00797">
    <property type="entry name" value="matE"/>
    <property type="match status" value="1"/>
</dbReference>
<dbReference type="InterPro" id="IPR002528">
    <property type="entry name" value="MATE_fam"/>
</dbReference>
<accession>A0ABZ0GMZ9</accession>
<dbReference type="InterPro" id="IPR044644">
    <property type="entry name" value="DinF-like"/>
</dbReference>
<dbReference type="Pfam" id="PF01554">
    <property type="entry name" value="MatE"/>
    <property type="match status" value="2"/>
</dbReference>
<proteinExistence type="inferred from homology"/>
<feature type="transmembrane region" description="Helical" evidence="8">
    <location>
        <begin position="313"/>
        <end position="341"/>
    </location>
</feature>
<feature type="transmembrane region" description="Helical" evidence="8">
    <location>
        <begin position="249"/>
        <end position="268"/>
    </location>
</feature>
<dbReference type="InterPro" id="IPR048279">
    <property type="entry name" value="MdtK-like"/>
</dbReference>
<comment type="similarity">
    <text evidence="2">Belongs to the multi antimicrobial extrusion (MATE) (TC 2.A.66.1) family.</text>
</comment>
<dbReference type="Proteomes" id="UP001301442">
    <property type="component" value="Chromosome"/>
</dbReference>
<evidence type="ECO:0000313" key="10">
    <source>
        <dbReference type="Proteomes" id="UP001301442"/>
    </source>
</evidence>
<keyword evidence="5 8" id="KW-0812">Transmembrane</keyword>
<evidence type="ECO:0000256" key="6">
    <source>
        <dbReference type="ARBA" id="ARBA00022989"/>
    </source>
</evidence>
<feature type="transmembrane region" description="Helical" evidence="8">
    <location>
        <begin position="45"/>
        <end position="67"/>
    </location>
</feature>
<evidence type="ECO:0000256" key="5">
    <source>
        <dbReference type="ARBA" id="ARBA00022692"/>
    </source>
</evidence>
<dbReference type="RefSeq" id="WP_348395598.1">
    <property type="nucleotide sequence ID" value="NZ_CP136600.1"/>
</dbReference>
<feature type="transmembrane region" description="Helical" evidence="8">
    <location>
        <begin position="189"/>
        <end position="212"/>
    </location>
</feature>
<dbReference type="PIRSF" id="PIRSF006603">
    <property type="entry name" value="DinF"/>
    <property type="match status" value="1"/>
</dbReference>
<organism evidence="9 10">
    <name type="scientific">Thalassotalea fonticola</name>
    <dbReference type="NCBI Taxonomy" id="3065649"/>
    <lineage>
        <taxon>Bacteria</taxon>
        <taxon>Pseudomonadati</taxon>
        <taxon>Pseudomonadota</taxon>
        <taxon>Gammaproteobacteria</taxon>
        <taxon>Alteromonadales</taxon>
        <taxon>Colwelliaceae</taxon>
        <taxon>Thalassotalea</taxon>
    </lineage>
</organism>
<feature type="transmembrane region" description="Helical" evidence="8">
    <location>
        <begin position="390"/>
        <end position="410"/>
    </location>
</feature>
<feature type="transmembrane region" description="Helical" evidence="8">
    <location>
        <begin position="361"/>
        <end position="378"/>
    </location>
</feature>
<keyword evidence="3" id="KW-0813">Transport</keyword>
<feature type="transmembrane region" description="Helical" evidence="8">
    <location>
        <begin position="12"/>
        <end position="33"/>
    </location>
</feature>
<evidence type="ECO:0000256" key="8">
    <source>
        <dbReference type="SAM" id="Phobius"/>
    </source>
</evidence>
<reference evidence="9 10" key="1">
    <citation type="submission" date="2023-09" db="EMBL/GenBank/DDBJ databases">
        <authorList>
            <person name="Qi X."/>
        </authorList>
    </citation>
    <scope>NUCLEOTIDE SEQUENCE [LARGE SCALE GENOMIC DNA]</scope>
    <source>
        <strain evidence="9 10">S1-1</strain>
    </source>
</reference>
<feature type="transmembrane region" description="Helical" evidence="8">
    <location>
        <begin position="274"/>
        <end position="292"/>
    </location>
</feature>
<keyword evidence="6 8" id="KW-1133">Transmembrane helix</keyword>
<dbReference type="PANTHER" id="PTHR42893">
    <property type="entry name" value="PROTEIN DETOXIFICATION 44, CHLOROPLASTIC-RELATED"/>
    <property type="match status" value="1"/>
</dbReference>
<keyword evidence="7 8" id="KW-0472">Membrane</keyword>
<gene>
    <name evidence="9" type="ORF">RI844_15615</name>
</gene>
<feature type="transmembrane region" description="Helical" evidence="8">
    <location>
        <begin position="87"/>
        <end position="108"/>
    </location>
</feature>
<evidence type="ECO:0000313" key="9">
    <source>
        <dbReference type="EMBL" id="WOH36786.1"/>
    </source>
</evidence>
<name>A0ABZ0GMZ9_9GAMM</name>
<keyword evidence="4" id="KW-1003">Cell membrane</keyword>
<feature type="transmembrane region" description="Helical" evidence="8">
    <location>
        <begin position="416"/>
        <end position="437"/>
    </location>
</feature>
<dbReference type="CDD" id="cd13136">
    <property type="entry name" value="MATE_DinF_like"/>
    <property type="match status" value="1"/>
</dbReference>